<reference evidence="2" key="1">
    <citation type="submission" date="2011-07" db="EMBL/GenBank/DDBJ databases">
        <authorList>
            <consortium name="Caenorhabditis brenneri Sequencing and Analysis Consortium"/>
            <person name="Wilson R.K."/>
        </authorList>
    </citation>
    <scope>NUCLEOTIDE SEQUENCE [LARGE SCALE GENOMIC DNA]</scope>
    <source>
        <strain evidence="2">PB2801</strain>
    </source>
</reference>
<dbReference type="AlphaFoldDB" id="G0N3X4"/>
<name>G0N3X4_CAEBE</name>
<accession>G0N3X4</accession>
<dbReference type="EMBL" id="GL379835">
    <property type="protein sequence ID" value="EGT51844.1"/>
    <property type="molecule type" value="Genomic_DNA"/>
</dbReference>
<evidence type="ECO:0000313" key="2">
    <source>
        <dbReference type="Proteomes" id="UP000008068"/>
    </source>
</evidence>
<dbReference type="Proteomes" id="UP000008068">
    <property type="component" value="Unassembled WGS sequence"/>
</dbReference>
<keyword evidence="2" id="KW-1185">Reference proteome</keyword>
<organism evidence="2">
    <name type="scientific">Caenorhabditis brenneri</name>
    <name type="common">Nematode worm</name>
    <dbReference type="NCBI Taxonomy" id="135651"/>
    <lineage>
        <taxon>Eukaryota</taxon>
        <taxon>Metazoa</taxon>
        <taxon>Ecdysozoa</taxon>
        <taxon>Nematoda</taxon>
        <taxon>Chromadorea</taxon>
        <taxon>Rhabditida</taxon>
        <taxon>Rhabditina</taxon>
        <taxon>Rhabditomorpha</taxon>
        <taxon>Rhabditoidea</taxon>
        <taxon>Rhabditidae</taxon>
        <taxon>Peloderinae</taxon>
        <taxon>Caenorhabditis</taxon>
    </lineage>
</organism>
<dbReference type="PANTHER" id="PTHR21503:SF8">
    <property type="entry name" value="F-BOX ASSOCIATED DOMAIN-CONTAINING PROTEIN-RELATED"/>
    <property type="match status" value="1"/>
</dbReference>
<sequence>MATERCQLVSVEGCTTPVFESDFKLTIPFHRLPLLVQVQVVQIMRPKDWINLAMTSKRNERVVKLARITTEYPCIQFCQDACIRMSSLKLDLFVGSSCVETDNWDMMTKEDMKTWLNEPNTSMIENAAKLYEKLQNFFVFERYLEINFCTDIAEKATIGELLSNPALRDWVTLSITGKTISSEDLEMIMNKLSYRGFECKVEEMPLDFKHENAFKFVNQRYHDSRWVQIEDLYVLKNSCNVTLLRNNFTREQIKSFVNYWVNSEVDMFMWMKIEMKYVTNFGILLDGFFGLRCKKLNNMQFFMLSKTTSTSRKYTMLAISYIWNSLTLTAWGEDENYEFYDNEDYNKPFRNCRVILTKLQEKKELEDLQKVGSEEEKIELEGRIEDVVAELKQLQVVFRNGNAWLI</sequence>
<proteinExistence type="predicted"/>
<dbReference type="OrthoDB" id="5910699at2759"/>
<dbReference type="PANTHER" id="PTHR21503">
    <property type="entry name" value="F-BOX-CONTAINING HYPOTHETICAL PROTEIN C.ELEGANS"/>
    <property type="match status" value="1"/>
</dbReference>
<dbReference type="InParanoid" id="G0N3X4"/>
<gene>
    <name evidence="1" type="ORF">CAEBREN_18746</name>
</gene>
<protein>
    <recommendedName>
        <fullName evidence="3">F-box domain-containing protein</fullName>
    </recommendedName>
</protein>
<evidence type="ECO:0000313" key="1">
    <source>
        <dbReference type="EMBL" id="EGT51844.1"/>
    </source>
</evidence>
<dbReference type="OMA" id="MATERCQ"/>
<evidence type="ECO:0008006" key="3">
    <source>
        <dbReference type="Google" id="ProtNLM"/>
    </source>
</evidence>
<dbReference type="HOGENOM" id="CLU_044397_1_0_1"/>